<feature type="chain" id="PRO_5016290361" description="Small secreted domain DUF320" evidence="1">
    <location>
        <begin position="31"/>
        <end position="67"/>
    </location>
</feature>
<sequence>MLNLNRTMRTGVAALAVATGLLIAAGPATAETAGAGSGTLGTGSAQDLIEAFACAVGAMSCPIVIPQ</sequence>
<protein>
    <recommendedName>
        <fullName evidence="4">Small secreted domain DUF320</fullName>
    </recommendedName>
</protein>
<dbReference type="EMBL" id="QGTL01000004">
    <property type="protein sequence ID" value="PWV75993.1"/>
    <property type="molecule type" value="Genomic_DNA"/>
</dbReference>
<keyword evidence="1" id="KW-0732">Signal</keyword>
<dbReference type="Proteomes" id="UP000246410">
    <property type="component" value="Unassembled WGS sequence"/>
</dbReference>
<evidence type="ECO:0000256" key="1">
    <source>
        <dbReference type="SAM" id="SignalP"/>
    </source>
</evidence>
<feature type="signal peptide" evidence="1">
    <location>
        <begin position="1"/>
        <end position="30"/>
    </location>
</feature>
<comment type="caution">
    <text evidence="2">The sequence shown here is derived from an EMBL/GenBank/DDBJ whole genome shotgun (WGS) entry which is preliminary data.</text>
</comment>
<dbReference type="RefSeq" id="WP_146229261.1">
    <property type="nucleotide sequence ID" value="NZ_QGTL01000004.1"/>
</dbReference>
<proteinExistence type="predicted"/>
<keyword evidence="3" id="KW-1185">Reference proteome</keyword>
<dbReference type="AlphaFoldDB" id="A0A317NMH0"/>
<gene>
    <name evidence="2" type="ORF">DFR69_10495</name>
</gene>
<name>A0A317NMH0_9NOCA</name>
<reference evidence="2 3" key="1">
    <citation type="submission" date="2018-05" db="EMBL/GenBank/DDBJ databases">
        <title>Genomic Encyclopedia of Type Strains, Phase IV (KMG-IV): sequencing the most valuable type-strain genomes for metagenomic binning, comparative biology and taxonomic classification.</title>
        <authorList>
            <person name="Goeker M."/>
        </authorList>
    </citation>
    <scope>NUCLEOTIDE SEQUENCE [LARGE SCALE GENOMIC DNA]</scope>
    <source>
        <strain evidence="2 3">DSM 44717</strain>
    </source>
</reference>
<evidence type="ECO:0000313" key="3">
    <source>
        <dbReference type="Proteomes" id="UP000246410"/>
    </source>
</evidence>
<evidence type="ECO:0000313" key="2">
    <source>
        <dbReference type="EMBL" id="PWV75993.1"/>
    </source>
</evidence>
<organism evidence="2 3">
    <name type="scientific">Nocardia neocaledoniensis</name>
    <dbReference type="NCBI Taxonomy" id="236511"/>
    <lineage>
        <taxon>Bacteria</taxon>
        <taxon>Bacillati</taxon>
        <taxon>Actinomycetota</taxon>
        <taxon>Actinomycetes</taxon>
        <taxon>Mycobacteriales</taxon>
        <taxon>Nocardiaceae</taxon>
        <taxon>Nocardia</taxon>
    </lineage>
</organism>
<accession>A0A317NMH0</accession>
<evidence type="ECO:0008006" key="4">
    <source>
        <dbReference type="Google" id="ProtNLM"/>
    </source>
</evidence>